<accession>A0A6B8KB34</accession>
<dbReference type="EMBL" id="CP046052">
    <property type="protein sequence ID" value="QGM45029.1"/>
    <property type="molecule type" value="Genomic_DNA"/>
</dbReference>
<dbReference type="AlphaFoldDB" id="A0A6B8KB34"/>
<keyword evidence="2" id="KW-1185">Reference proteome</keyword>
<sequence>MTKFANKDPLTRLNDIVNHICSKITDTTDKTNVRKYLNEQTNYTLLSSQVLSEYSDKFSFASFPSPPAHQKAERADKRALLLLAIMKQRGSSAFCMSKLEDVKSLSSTDAADKLNKLIYHITIAASQRYGDNRHLDAALAQLKNDPSKFLNNNKIHIYGAATMPTGHTNIITVRFGFEYTTETFKFQDATSSGAGRPISVVMLPGVVWDEVPGRTNVKTAGSFANIAPIELTGSEIMLTTQFSGCAFCHKQMHGGTIYAAHIMPSGANAMDPIAQEAYGKVREVGDGETLAKQLLGRVTGVAAANFSAPGDGAGDFYVYGAQLSGSTSSSASGPGYKYAATTGMFVIGVCPPGQAWKVFSQVYQAGVFNVDQIF</sequence>
<name>A0A6B8KB34_9HYPH</name>
<reference evidence="1 2" key="1">
    <citation type="submission" date="2019-11" db="EMBL/GenBank/DDBJ databases">
        <title>The genome sequence of Methylocystis heyeri.</title>
        <authorList>
            <person name="Oshkin I.Y."/>
            <person name="Miroshnikov K."/>
            <person name="Dedysh S.N."/>
        </authorList>
    </citation>
    <scope>NUCLEOTIDE SEQUENCE [LARGE SCALE GENOMIC DNA]</scope>
    <source>
        <strain evidence="1 2">H2</strain>
    </source>
</reference>
<evidence type="ECO:0000313" key="2">
    <source>
        <dbReference type="Proteomes" id="UP000309061"/>
    </source>
</evidence>
<dbReference type="RefSeq" id="WP_136495319.1">
    <property type="nucleotide sequence ID" value="NZ_CP046052.1"/>
</dbReference>
<protein>
    <submittedName>
        <fullName evidence="1">Uncharacterized protein</fullName>
    </submittedName>
</protein>
<dbReference type="Proteomes" id="UP000309061">
    <property type="component" value="Chromosome"/>
</dbReference>
<evidence type="ECO:0000313" key="1">
    <source>
        <dbReference type="EMBL" id="QGM45029.1"/>
    </source>
</evidence>
<gene>
    <name evidence="1" type="ORF">H2LOC_004630</name>
</gene>
<proteinExistence type="predicted"/>
<dbReference type="KEGG" id="mhey:H2LOC_004630"/>
<organism evidence="1 2">
    <name type="scientific">Methylocystis heyeri</name>
    <dbReference type="NCBI Taxonomy" id="391905"/>
    <lineage>
        <taxon>Bacteria</taxon>
        <taxon>Pseudomonadati</taxon>
        <taxon>Pseudomonadota</taxon>
        <taxon>Alphaproteobacteria</taxon>
        <taxon>Hyphomicrobiales</taxon>
        <taxon>Methylocystaceae</taxon>
        <taxon>Methylocystis</taxon>
    </lineage>
</organism>
<dbReference type="OrthoDB" id="7056379at2"/>